<sequence length="543" mass="62667">MYMEHENSYAYNIMRNKGYAMDIETAKETTSLNKESLHKLLEENWSNKQPSQIFEAYTKLSVYCSENNLCISNTMFDNFIDDLTDVINKATDTELVSIFYALNMWPETESIRTRNLIEVWAALDEACLERVNKWSPDETLSYIALFYMLNVSKVSDFCRKGLIKLAAKAKGLTRKQLVQTMFFVGIQRKSPHDVHNLEVHLSNNFTQFSVDELAIMSMGFFKSRTPIRSVELVKNIMLKIMENPKDIHEVSLAALLKVIRYSMKMPLDDCIALMYELLGVLKHEVPRLSVMCNVHIALLGTSKLILHQDCLDSVAETSLKRFSETRLKDLERLALTFGTLNYLPQTQEDFLDRIIEELRKPERQSEIQSHGRTFACCVSYLGLLGKYPVDLISQVLSEEFLKNTYGRPIFTYGKEILVLNNTAEIFCKEQEINRLKRKETIMLAKKYTDYMPSEDFKKQYNVDLFFTDLILCNSPEGTPLPVSMEKFSAFGLIRRPPDDNKWIVLVIAGRNGTIYGTENPTGPFQVKLRELQHLGYHTNLVIE</sequence>
<dbReference type="EMBL" id="JTDY01001600">
    <property type="protein sequence ID" value="KOB73408.1"/>
    <property type="molecule type" value="Genomic_DNA"/>
</dbReference>
<dbReference type="Pfam" id="PF06743">
    <property type="entry name" value="FAST_1"/>
    <property type="match status" value="1"/>
</dbReference>
<dbReference type="Proteomes" id="UP000037510">
    <property type="component" value="Unassembled WGS sequence"/>
</dbReference>
<accession>A0A0L7LD22</accession>
<feature type="domain" description="FAST kinase leucine-rich" evidence="1">
    <location>
        <begin position="335"/>
        <end position="403"/>
    </location>
</feature>
<organism evidence="2 3">
    <name type="scientific">Operophtera brumata</name>
    <name type="common">Winter moth</name>
    <name type="synonym">Phalaena brumata</name>
    <dbReference type="NCBI Taxonomy" id="104452"/>
    <lineage>
        <taxon>Eukaryota</taxon>
        <taxon>Metazoa</taxon>
        <taxon>Ecdysozoa</taxon>
        <taxon>Arthropoda</taxon>
        <taxon>Hexapoda</taxon>
        <taxon>Insecta</taxon>
        <taxon>Pterygota</taxon>
        <taxon>Neoptera</taxon>
        <taxon>Endopterygota</taxon>
        <taxon>Lepidoptera</taxon>
        <taxon>Glossata</taxon>
        <taxon>Ditrysia</taxon>
        <taxon>Geometroidea</taxon>
        <taxon>Geometridae</taxon>
        <taxon>Larentiinae</taxon>
        <taxon>Operophtera</taxon>
    </lineage>
</organism>
<dbReference type="AlphaFoldDB" id="A0A0L7LD22"/>
<gene>
    <name evidence="2" type="ORF">OBRU01_10783</name>
</gene>
<keyword evidence="3" id="KW-1185">Reference proteome</keyword>
<dbReference type="InterPro" id="IPR010622">
    <property type="entry name" value="FAST_Leu-rich"/>
</dbReference>
<evidence type="ECO:0000259" key="1">
    <source>
        <dbReference type="Pfam" id="PF06743"/>
    </source>
</evidence>
<dbReference type="GO" id="GO:0016301">
    <property type="term" value="F:kinase activity"/>
    <property type="evidence" value="ECO:0007669"/>
    <property type="project" value="UniProtKB-KW"/>
</dbReference>
<name>A0A0L7LD22_OPEBR</name>
<keyword evidence="2" id="KW-0808">Transferase</keyword>
<comment type="caution">
    <text evidence="2">The sequence shown here is derived from an EMBL/GenBank/DDBJ whole genome shotgun (WGS) entry which is preliminary data.</text>
</comment>
<dbReference type="GO" id="GO:0044528">
    <property type="term" value="P:regulation of mitochondrial mRNA stability"/>
    <property type="evidence" value="ECO:0007669"/>
    <property type="project" value="InterPro"/>
</dbReference>
<evidence type="ECO:0000313" key="2">
    <source>
        <dbReference type="EMBL" id="KOB73408.1"/>
    </source>
</evidence>
<proteinExistence type="predicted"/>
<dbReference type="STRING" id="104452.A0A0L7LD22"/>
<reference evidence="2 3" key="1">
    <citation type="journal article" date="2015" name="Genome Biol. Evol.">
        <title>The genome of winter moth (Operophtera brumata) provides a genomic perspective on sexual dimorphism and phenology.</title>
        <authorList>
            <person name="Derks M.F."/>
            <person name="Smit S."/>
            <person name="Salis L."/>
            <person name="Schijlen E."/>
            <person name="Bossers A."/>
            <person name="Mateman C."/>
            <person name="Pijl A.S."/>
            <person name="de Ridder D."/>
            <person name="Groenen M.A."/>
            <person name="Visser M.E."/>
            <person name="Megens H.J."/>
        </authorList>
    </citation>
    <scope>NUCLEOTIDE SEQUENCE [LARGE SCALE GENOMIC DNA]</scope>
    <source>
        <strain evidence="2">WM2013NL</strain>
        <tissue evidence="2">Head and thorax</tissue>
    </source>
</reference>
<keyword evidence="2" id="KW-0418">Kinase</keyword>
<evidence type="ECO:0000313" key="3">
    <source>
        <dbReference type="Proteomes" id="UP000037510"/>
    </source>
</evidence>
<protein>
    <submittedName>
        <fullName evidence="2">FAST kinase domain-containing protein 5</fullName>
    </submittedName>
</protein>